<dbReference type="VEuPathDB" id="MicrosporidiaDB:ECANGB1_1084"/>
<comment type="caution">
    <text evidence="1">The sequence shown here is derived from an EMBL/GenBank/DDBJ whole genome shotgun (WGS) entry which is preliminary data.</text>
</comment>
<dbReference type="OrthoDB" id="2194208at2759"/>
<organism evidence="1 2">
    <name type="scientific">Enterospora canceri</name>
    <dbReference type="NCBI Taxonomy" id="1081671"/>
    <lineage>
        <taxon>Eukaryota</taxon>
        <taxon>Fungi</taxon>
        <taxon>Fungi incertae sedis</taxon>
        <taxon>Microsporidia</taxon>
        <taxon>Enterocytozoonidae</taxon>
        <taxon>Enterospora</taxon>
    </lineage>
</organism>
<evidence type="ECO:0000313" key="1">
    <source>
        <dbReference type="EMBL" id="ORD94166.1"/>
    </source>
</evidence>
<protein>
    <submittedName>
        <fullName evidence="1">Uncharacterized protein</fullName>
    </submittedName>
</protein>
<dbReference type="SUPFAM" id="SSF48452">
    <property type="entry name" value="TPR-like"/>
    <property type="match status" value="1"/>
</dbReference>
<proteinExistence type="predicted"/>
<dbReference type="AlphaFoldDB" id="A0A1Y1S820"/>
<sequence>MLDEKELSQKLMVAERLKQKSGGFMGFGKKADYVGSGMIYEEIAELVQETDAKEKYYNEAAETFAQEDNEYGLWRASECYRLLYEIFIKDDRDKAADFQMLGVDLLRRIKKYNIAGQRCVILGELYEIDQTEKALGFFKKAVEFYSEVQGYKANLKIVKLKVLLCQIILKNVTEIIGMLRENERLIDRGQLCLQMMLILNGEYKEAIDNELTRKDEKMLVDGVLNGTAEDVPALIDQFRSNNHLGVHAELMMDLFVEKYGLEQEIC</sequence>
<reference evidence="1 2" key="1">
    <citation type="journal article" date="2017" name="Environ. Microbiol.">
        <title>Decay of the glycolytic pathway and adaptation to intranuclear parasitism within Enterocytozoonidae microsporidia.</title>
        <authorList>
            <person name="Wiredu Boakye D."/>
            <person name="Jaroenlak P."/>
            <person name="Prachumwat A."/>
            <person name="Williams T.A."/>
            <person name="Bateman K.S."/>
            <person name="Itsathitphaisarn O."/>
            <person name="Sritunyalucksana K."/>
            <person name="Paszkiewicz K.H."/>
            <person name="Moore K.A."/>
            <person name="Stentiford G.D."/>
            <person name="Williams B.A."/>
        </authorList>
    </citation>
    <scope>NUCLEOTIDE SEQUENCE [LARGE SCALE GENOMIC DNA]</scope>
    <source>
        <strain evidence="1 2">GB1</strain>
    </source>
</reference>
<dbReference type="EMBL" id="LWDP01000030">
    <property type="protein sequence ID" value="ORD94166.1"/>
    <property type="molecule type" value="Genomic_DNA"/>
</dbReference>
<gene>
    <name evidence="1" type="ORF">ECANGB1_1084</name>
</gene>
<evidence type="ECO:0000313" key="2">
    <source>
        <dbReference type="Proteomes" id="UP000192639"/>
    </source>
</evidence>
<keyword evidence="2" id="KW-1185">Reference proteome</keyword>
<dbReference type="Gene3D" id="1.25.40.10">
    <property type="entry name" value="Tetratricopeptide repeat domain"/>
    <property type="match status" value="1"/>
</dbReference>
<dbReference type="InterPro" id="IPR011990">
    <property type="entry name" value="TPR-like_helical_dom_sf"/>
</dbReference>
<accession>A0A1Y1S820</accession>
<dbReference type="Proteomes" id="UP000192639">
    <property type="component" value="Unassembled WGS sequence"/>
</dbReference>
<name>A0A1Y1S820_9MICR</name>